<reference evidence="1 2" key="1">
    <citation type="submission" date="2021-07" db="EMBL/GenBank/DDBJ databases">
        <title>Flavobacterium sp. nov. isolated from sediment on the Taihu Lake.</title>
        <authorList>
            <person name="Qu J.-H."/>
        </authorList>
    </citation>
    <scope>NUCLEOTIDE SEQUENCE [LARGE SCALE GENOMIC DNA]</scope>
    <source>
        <strain evidence="1 2">NAS39</strain>
    </source>
</reference>
<organism evidence="1 2">
    <name type="scientific">Flavobacterium taihuense</name>
    <dbReference type="NCBI Taxonomy" id="2857508"/>
    <lineage>
        <taxon>Bacteria</taxon>
        <taxon>Pseudomonadati</taxon>
        <taxon>Bacteroidota</taxon>
        <taxon>Flavobacteriia</taxon>
        <taxon>Flavobacteriales</taxon>
        <taxon>Flavobacteriaceae</taxon>
        <taxon>Flavobacterium</taxon>
    </lineage>
</organism>
<name>A0ABS6XV84_9FLAO</name>
<protein>
    <recommendedName>
        <fullName evidence="3">Nucleotidyltransferase</fullName>
    </recommendedName>
</protein>
<evidence type="ECO:0000313" key="1">
    <source>
        <dbReference type="EMBL" id="MBW4360582.1"/>
    </source>
</evidence>
<evidence type="ECO:0008006" key="3">
    <source>
        <dbReference type="Google" id="ProtNLM"/>
    </source>
</evidence>
<evidence type="ECO:0000313" key="2">
    <source>
        <dbReference type="Proteomes" id="UP000812031"/>
    </source>
</evidence>
<keyword evidence="2" id="KW-1185">Reference proteome</keyword>
<gene>
    <name evidence="1" type="ORF">KZH69_08805</name>
</gene>
<proteinExistence type="predicted"/>
<comment type="caution">
    <text evidence="1">The sequence shown here is derived from an EMBL/GenBank/DDBJ whole genome shotgun (WGS) entry which is preliminary data.</text>
</comment>
<dbReference type="RefSeq" id="WP_219317067.1">
    <property type="nucleotide sequence ID" value="NZ_JAHWYN010000006.1"/>
</dbReference>
<dbReference type="EMBL" id="JAHWYN010000006">
    <property type="protein sequence ID" value="MBW4360582.1"/>
    <property type="molecule type" value="Genomic_DNA"/>
</dbReference>
<sequence>MTSKERSTIQENIVKLYLRLNGYITTGLIIHSSEKKISGEIDIIAVRFPYHTQSDTEHNSSEYMEIPETIDVIIGEVKSHGISLKFNKSLRNESLIPLSKAIKWIGLFKEEQIPEIAQKLLILIKPVENSNKTSFSSLIIKTEFGLISIRPILFSPESITNVSNINKFVGWQEINDFLWSCLCPSNIREECGTRYDFSAWGPGLSEIVKAYKDRQRLQNRFTNIIELYNDINL</sequence>
<dbReference type="Proteomes" id="UP000812031">
    <property type="component" value="Unassembled WGS sequence"/>
</dbReference>
<accession>A0ABS6XV84</accession>